<dbReference type="InterPro" id="IPR036396">
    <property type="entry name" value="Cyt_P450_sf"/>
</dbReference>
<evidence type="ECO:0000256" key="7">
    <source>
        <dbReference type="ARBA" id="ARBA00023033"/>
    </source>
</evidence>
<keyword evidence="5 9" id="KW-0560">Oxidoreductase</keyword>
<dbReference type="PRINTS" id="PR00359">
    <property type="entry name" value="BP450"/>
</dbReference>
<comment type="pathway">
    <text evidence="1">Antibiotic biosynthesis; vancomycin biosynthesis.</text>
</comment>
<organism evidence="10 11">
    <name type="scientific">Amycolatopsis taiwanensis</name>
    <dbReference type="NCBI Taxonomy" id="342230"/>
    <lineage>
        <taxon>Bacteria</taxon>
        <taxon>Bacillati</taxon>
        <taxon>Actinomycetota</taxon>
        <taxon>Actinomycetes</taxon>
        <taxon>Pseudonocardiales</taxon>
        <taxon>Pseudonocardiaceae</taxon>
        <taxon>Amycolatopsis</taxon>
    </lineage>
</organism>
<evidence type="ECO:0000256" key="3">
    <source>
        <dbReference type="ARBA" id="ARBA00022617"/>
    </source>
</evidence>
<keyword evidence="4 9" id="KW-0479">Metal-binding</keyword>
<dbReference type="Gene3D" id="1.10.630.10">
    <property type="entry name" value="Cytochrome P450"/>
    <property type="match status" value="1"/>
</dbReference>
<evidence type="ECO:0000256" key="2">
    <source>
        <dbReference type="ARBA" id="ARBA00010617"/>
    </source>
</evidence>
<dbReference type="PROSITE" id="PS00086">
    <property type="entry name" value="CYTOCHROME_P450"/>
    <property type="match status" value="1"/>
</dbReference>
<comment type="caution">
    <text evidence="10">The sequence shown here is derived from an EMBL/GenBank/DDBJ whole genome shotgun (WGS) entry which is preliminary data.</text>
</comment>
<dbReference type="InterPro" id="IPR017972">
    <property type="entry name" value="Cyt_P450_CS"/>
</dbReference>
<evidence type="ECO:0000256" key="6">
    <source>
        <dbReference type="ARBA" id="ARBA00023004"/>
    </source>
</evidence>
<evidence type="ECO:0000256" key="9">
    <source>
        <dbReference type="RuleBase" id="RU000461"/>
    </source>
</evidence>
<comment type="function">
    <text evidence="8">Involved in the coupling of aromatic side chains of the heptapeptide of vancomycin.</text>
</comment>
<dbReference type="PANTHER" id="PTHR46696">
    <property type="entry name" value="P450, PUTATIVE (EUROFUNG)-RELATED"/>
    <property type="match status" value="1"/>
</dbReference>
<dbReference type="GO" id="GO:0016705">
    <property type="term" value="F:oxidoreductase activity, acting on paired donors, with incorporation or reduction of molecular oxygen"/>
    <property type="evidence" value="ECO:0007669"/>
    <property type="project" value="InterPro"/>
</dbReference>
<gene>
    <name evidence="10" type="ORF">Atai01_55840</name>
</gene>
<evidence type="ECO:0000256" key="4">
    <source>
        <dbReference type="ARBA" id="ARBA00022723"/>
    </source>
</evidence>
<dbReference type="GO" id="GO:0020037">
    <property type="term" value="F:heme binding"/>
    <property type="evidence" value="ECO:0007669"/>
    <property type="project" value="InterPro"/>
</dbReference>
<dbReference type="RefSeq" id="WP_285488721.1">
    <property type="nucleotide sequence ID" value="NZ_BSTI01000014.1"/>
</dbReference>
<proteinExistence type="inferred from homology"/>
<evidence type="ECO:0000313" key="11">
    <source>
        <dbReference type="Proteomes" id="UP001165136"/>
    </source>
</evidence>
<comment type="similarity">
    <text evidence="2 9">Belongs to the cytochrome P450 family.</text>
</comment>
<dbReference type="GO" id="GO:0004497">
    <property type="term" value="F:monooxygenase activity"/>
    <property type="evidence" value="ECO:0007669"/>
    <property type="project" value="UniProtKB-KW"/>
</dbReference>
<dbReference type="FunFam" id="1.10.630.10:FF:000018">
    <property type="entry name" value="Cytochrome P450 monooxygenase"/>
    <property type="match status" value="1"/>
</dbReference>
<dbReference type="SUPFAM" id="SSF48264">
    <property type="entry name" value="Cytochrome P450"/>
    <property type="match status" value="1"/>
</dbReference>
<sequence>MSEQNVTLASAVIDPQSAEFVENPYEAYARARTATPVIRVSDGVYAVIGREEMKAVLRDHARFSSRRNLGGVFPLTAETQEVLKETLFFHTALFNMEPPRQTEFRNLVGEAFTPRNMRKLEPAVRSVAEELIRGFATDGADLLTQYAYPLPMRVICDIIGVPRADHAMVKEWNNAWMALQVLPLEPAQQLAMARTVVDYENYFRDLIAERRRDPADDLVSHLAATAQAGGPCTVEDVIVAMRVMLAAGHETATNLIGNTAAHLLTDRSRWEAIVGDESLIPAVVEEGLRFDSSVQGVPRTVMEDVTIAGVDIPAGSQLQVVLAAAGRDPAWVDDPDTFRLDRDGPPRHHGFGHGIHFCIGAPLARLEAKVAFETLVRELPGLVIKPGHQLAHLPGGFTFRGLTELPVTWSP</sequence>
<dbReference type="Proteomes" id="UP001165136">
    <property type="component" value="Unassembled WGS sequence"/>
</dbReference>
<evidence type="ECO:0000313" key="10">
    <source>
        <dbReference type="EMBL" id="GLY68965.1"/>
    </source>
</evidence>
<name>A0A9W6R7P1_9PSEU</name>
<accession>A0A9W6R7P1</accession>
<evidence type="ECO:0000256" key="8">
    <source>
        <dbReference type="ARBA" id="ARBA00055433"/>
    </source>
</evidence>
<dbReference type="InterPro" id="IPR001128">
    <property type="entry name" value="Cyt_P450"/>
</dbReference>
<keyword evidence="3 9" id="KW-0349">Heme</keyword>
<keyword evidence="11" id="KW-1185">Reference proteome</keyword>
<dbReference type="EMBL" id="BSTI01000014">
    <property type="protein sequence ID" value="GLY68965.1"/>
    <property type="molecule type" value="Genomic_DNA"/>
</dbReference>
<dbReference type="GO" id="GO:0005506">
    <property type="term" value="F:iron ion binding"/>
    <property type="evidence" value="ECO:0007669"/>
    <property type="project" value="InterPro"/>
</dbReference>
<keyword evidence="6 9" id="KW-0408">Iron</keyword>
<protein>
    <submittedName>
        <fullName evidence="10">Cytochrome P450</fullName>
    </submittedName>
</protein>
<dbReference type="AlphaFoldDB" id="A0A9W6R7P1"/>
<evidence type="ECO:0000256" key="5">
    <source>
        <dbReference type="ARBA" id="ARBA00023002"/>
    </source>
</evidence>
<keyword evidence="7 9" id="KW-0503">Monooxygenase</keyword>
<dbReference type="InterPro" id="IPR002397">
    <property type="entry name" value="Cyt_P450_B"/>
</dbReference>
<evidence type="ECO:0000256" key="1">
    <source>
        <dbReference type="ARBA" id="ARBA00004660"/>
    </source>
</evidence>
<dbReference type="Pfam" id="PF00067">
    <property type="entry name" value="p450"/>
    <property type="match status" value="1"/>
</dbReference>
<dbReference type="PANTHER" id="PTHR46696:SF6">
    <property type="entry name" value="P450, PUTATIVE (EUROFUNG)-RELATED"/>
    <property type="match status" value="1"/>
</dbReference>
<reference evidence="10" key="1">
    <citation type="submission" date="2023-03" db="EMBL/GenBank/DDBJ databases">
        <title>Amycolatopsis taiwanensis NBRC 103393.</title>
        <authorList>
            <person name="Ichikawa N."/>
            <person name="Sato H."/>
            <person name="Tonouchi N."/>
        </authorList>
    </citation>
    <scope>NUCLEOTIDE SEQUENCE</scope>
    <source>
        <strain evidence="10">NBRC 103393</strain>
    </source>
</reference>